<dbReference type="EMBL" id="LVEA01000001">
    <property type="protein sequence ID" value="KYL05267.1"/>
    <property type="molecule type" value="Genomic_DNA"/>
</dbReference>
<proteinExistence type="predicted"/>
<accession>A0A162J7B4</accession>
<protein>
    <submittedName>
        <fullName evidence="1">Uncharacterized protein</fullName>
    </submittedName>
</protein>
<evidence type="ECO:0000313" key="1">
    <source>
        <dbReference type="EMBL" id="KYL05267.1"/>
    </source>
</evidence>
<name>A0A162J7B4_9FUSO</name>
<organism evidence="1 2">
    <name type="scientific">Fusobacterium necrophorum subsp. funduliforme</name>
    <dbReference type="NCBI Taxonomy" id="143387"/>
    <lineage>
        <taxon>Bacteria</taxon>
        <taxon>Fusobacteriati</taxon>
        <taxon>Fusobacteriota</taxon>
        <taxon>Fusobacteriia</taxon>
        <taxon>Fusobacteriales</taxon>
        <taxon>Fusobacteriaceae</taxon>
        <taxon>Fusobacterium</taxon>
    </lineage>
</organism>
<dbReference type="AlphaFoldDB" id="A0A162J7B4"/>
<gene>
    <name evidence="1" type="ORF">A2J07_00600</name>
</gene>
<sequence>MFNIYKNLLSSAKFQYEYFILNENKNICIFLCEKKSGLFCHCAYIQLGFFLGKEMIKITNFEFFTNNENQKYLNETIKCDYFTTDDYESLQKFVNIFKKELYSFQE</sequence>
<dbReference type="RefSeq" id="WP_005954264.1">
    <property type="nucleotide sequence ID" value="NZ_CAXOVC010000002.1"/>
</dbReference>
<dbReference type="Proteomes" id="UP000075816">
    <property type="component" value="Unassembled WGS sequence"/>
</dbReference>
<comment type="caution">
    <text evidence="1">The sequence shown here is derived from an EMBL/GenBank/DDBJ whole genome shotgun (WGS) entry which is preliminary data.</text>
</comment>
<evidence type="ECO:0000313" key="2">
    <source>
        <dbReference type="Proteomes" id="UP000075816"/>
    </source>
</evidence>
<reference evidence="1 2" key="1">
    <citation type="submission" date="2016-03" db="EMBL/GenBank/DDBJ databases">
        <title>Comparative genomics of human isolates of Fusobacterium necrophorum.</title>
        <authorList>
            <person name="Jensen A."/>
            <person name="Bank S."/>
            <person name="Andersen P.S."/>
            <person name="Kristensen L.H."/>
            <person name="Prag J."/>
        </authorList>
    </citation>
    <scope>NUCLEOTIDE SEQUENCE [LARGE SCALE GENOMIC DNA]</scope>
    <source>
        <strain evidence="1 2">LS_1264</strain>
    </source>
</reference>